<dbReference type="EMBL" id="JAUJFL010000004">
    <property type="protein sequence ID" value="KAK2605068.1"/>
    <property type="molecule type" value="Genomic_DNA"/>
</dbReference>
<evidence type="ECO:0000313" key="2">
    <source>
        <dbReference type="EMBL" id="KAK2605068.1"/>
    </source>
</evidence>
<feature type="region of interest" description="Disordered" evidence="1">
    <location>
        <begin position="1"/>
        <end position="23"/>
    </location>
</feature>
<evidence type="ECO:0000313" key="3">
    <source>
        <dbReference type="Proteomes" id="UP001265746"/>
    </source>
</evidence>
<accession>A0AAD9SEB5</accession>
<organism evidence="2 3">
    <name type="scientific">Phomopsis amygdali</name>
    <name type="common">Fusicoccum amygdali</name>
    <dbReference type="NCBI Taxonomy" id="1214568"/>
    <lineage>
        <taxon>Eukaryota</taxon>
        <taxon>Fungi</taxon>
        <taxon>Dikarya</taxon>
        <taxon>Ascomycota</taxon>
        <taxon>Pezizomycotina</taxon>
        <taxon>Sordariomycetes</taxon>
        <taxon>Sordariomycetidae</taxon>
        <taxon>Diaporthales</taxon>
        <taxon>Diaporthaceae</taxon>
        <taxon>Diaporthe</taxon>
    </lineage>
</organism>
<dbReference type="AlphaFoldDB" id="A0AAD9SEB5"/>
<proteinExistence type="predicted"/>
<evidence type="ECO:0000256" key="1">
    <source>
        <dbReference type="SAM" id="MobiDB-lite"/>
    </source>
</evidence>
<dbReference type="InterPro" id="IPR011009">
    <property type="entry name" value="Kinase-like_dom_sf"/>
</dbReference>
<comment type="caution">
    <text evidence="2">The sequence shown here is derived from an EMBL/GenBank/DDBJ whole genome shotgun (WGS) entry which is preliminary data.</text>
</comment>
<reference evidence="2" key="1">
    <citation type="submission" date="2023-06" db="EMBL/GenBank/DDBJ databases">
        <authorList>
            <person name="Noh H."/>
        </authorList>
    </citation>
    <scope>NUCLEOTIDE SEQUENCE</scope>
    <source>
        <strain evidence="2">DUCC20226</strain>
    </source>
</reference>
<dbReference type="Pfam" id="PF06293">
    <property type="entry name" value="Kdo"/>
    <property type="match status" value="1"/>
</dbReference>
<keyword evidence="3" id="KW-1185">Reference proteome</keyword>
<name>A0AAD9SEB5_PHOAM</name>
<evidence type="ECO:0008006" key="4">
    <source>
        <dbReference type="Google" id="ProtNLM"/>
    </source>
</evidence>
<feature type="compositionally biased region" description="Polar residues" evidence="1">
    <location>
        <begin position="1"/>
        <end position="11"/>
    </location>
</feature>
<sequence>MSTTSTHQRTPSPAHPVRTITGEDASEDVTVSMRYHGRLFIIDLSLSNFSNSPNATKQYLKNIEPILPDNNGEYDGITDTEAFEWLANIFEPIFSRLAPDFTPSFDPVKISNGLSKPLLSEYLFPETFGCRLDAEDEKFIPVHVDNEGSLVKPLSFLDGDLLDELETWTRFFDPLELEVVFQRPEQALYRMPELVLADLDKSDHKTLCFFKHFGLASENPMTHEISVHKKVHDAKLGPDVRVSRLRGIVHIQDEDATLGLLLSLVDHEEGMTLQSALYDDPPQNLRERWAKQVKHTVEELHRAGAVWGDAKADNVLIDKDGNAWVIDFEGGYTEGWVEKDEAGTKEGDLQGLRKILDLISSKPTD</sequence>
<protein>
    <recommendedName>
        <fullName evidence="4">Protein kinase domain-containing protein</fullName>
    </recommendedName>
</protein>
<dbReference type="Proteomes" id="UP001265746">
    <property type="component" value="Unassembled WGS sequence"/>
</dbReference>
<dbReference type="SUPFAM" id="SSF56112">
    <property type="entry name" value="Protein kinase-like (PK-like)"/>
    <property type="match status" value="1"/>
</dbReference>
<gene>
    <name evidence="2" type="ORF">N8I77_007944</name>
</gene>
<dbReference type="Gene3D" id="1.10.510.10">
    <property type="entry name" value="Transferase(Phosphotransferase) domain 1"/>
    <property type="match status" value="1"/>
</dbReference>